<keyword evidence="1" id="KW-0472">Membrane</keyword>
<dbReference type="InterPro" id="IPR044035">
    <property type="entry name" value="DUF5698"/>
</dbReference>
<organism evidence="3">
    <name type="scientific">marine sediment metagenome</name>
    <dbReference type="NCBI Taxonomy" id="412755"/>
    <lineage>
        <taxon>unclassified sequences</taxon>
        <taxon>metagenomes</taxon>
        <taxon>ecological metagenomes</taxon>
    </lineage>
</organism>
<dbReference type="EMBL" id="BARW01013734">
    <property type="protein sequence ID" value="GAI83065.1"/>
    <property type="molecule type" value="Genomic_DNA"/>
</dbReference>
<dbReference type="AlphaFoldDB" id="X1T685"/>
<comment type="caution">
    <text evidence="3">The sequence shown here is derived from an EMBL/GenBank/DDBJ whole genome shotgun (WGS) entry which is preliminary data.</text>
</comment>
<gene>
    <name evidence="3" type="ORF">S12H4_24944</name>
</gene>
<feature type="non-terminal residue" evidence="3">
    <location>
        <position position="52"/>
    </location>
</feature>
<accession>X1T685</accession>
<sequence length="52" mass="5895">MLEIIYWSLIIFVARIVDVSLGTIRVNMIVRRKKALAAAIGFFEVAIFISII</sequence>
<feature type="domain" description="DUF5698" evidence="2">
    <location>
        <begin position="23"/>
        <end position="51"/>
    </location>
</feature>
<feature type="transmembrane region" description="Helical" evidence="1">
    <location>
        <begin position="6"/>
        <end position="23"/>
    </location>
</feature>
<evidence type="ECO:0000256" key="1">
    <source>
        <dbReference type="SAM" id="Phobius"/>
    </source>
</evidence>
<keyword evidence="1" id="KW-1133">Transmembrane helix</keyword>
<name>X1T685_9ZZZZ</name>
<evidence type="ECO:0000259" key="2">
    <source>
        <dbReference type="Pfam" id="PF18955"/>
    </source>
</evidence>
<protein>
    <recommendedName>
        <fullName evidence="2">DUF5698 domain-containing protein</fullName>
    </recommendedName>
</protein>
<evidence type="ECO:0000313" key="3">
    <source>
        <dbReference type="EMBL" id="GAI83065.1"/>
    </source>
</evidence>
<keyword evidence="1" id="KW-0812">Transmembrane</keyword>
<dbReference type="Pfam" id="PF18955">
    <property type="entry name" value="DUF5698"/>
    <property type="match status" value="1"/>
</dbReference>
<reference evidence="3" key="1">
    <citation type="journal article" date="2014" name="Front. Microbiol.">
        <title>High frequency of phylogenetically diverse reductive dehalogenase-homologous genes in deep subseafloor sedimentary metagenomes.</title>
        <authorList>
            <person name="Kawai M."/>
            <person name="Futagami T."/>
            <person name="Toyoda A."/>
            <person name="Takaki Y."/>
            <person name="Nishi S."/>
            <person name="Hori S."/>
            <person name="Arai W."/>
            <person name="Tsubouchi T."/>
            <person name="Morono Y."/>
            <person name="Uchiyama I."/>
            <person name="Ito T."/>
            <person name="Fujiyama A."/>
            <person name="Inagaki F."/>
            <person name="Takami H."/>
        </authorList>
    </citation>
    <scope>NUCLEOTIDE SEQUENCE</scope>
    <source>
        <strain evidence="3">Expedition CK06-06</strain>
    </source>
</reference>
<proteinExistence type="predicted"/>